<comment type="caution">
    <text evidence="2">The sequence shown here is derived from an EMBL/GenBank/DDBJ whole genome shotgun (WGS) entry which is preliminary data.</text>
</comment>
<dbReference type="AlphaFoldDB" id="A0A8X6K7I5"/>
<accession>A0A8X6K7I5</accession>
<evidence type="ECO:0000313" key="3">
    <source>
        <dbReference type="Proteomes" id="UP000887116"/>
    </source>
</evidence>
<feature type="signal peptide" evidence="1">
    <location>
        <begin position="1"/>
        <end position="19"/>
    </location>
</feature>
<gene>
    <name evidence="2" type="ORF">TNCT_547341</name>
</gene>
<sequence length="68" mass="7673">MSVLPTLLYLFVAFTYTAAKCSRGEMESFILSTNALPLHPLIKIFRDHLWWSALGRVWKTPTASLSSS</sequence>
<dbReference type="EMBL" id="BMAO01030035">
    <property type="protein sequence ID" value="GFQ65271.1"/>
    <property type="molecule type" value="Genomic_DNA"/>
</dbReference>
<protein>
    <recommendedName>
        <fullName evidence="4">Secreted protein</fullName>
    </recommendedName>
</protein>
<reference evidence="2" key="1">
    <citation type="submission" date="2020-07" db="EMBL/GenBank/DDBJ databases">
        <title>Multicomponent nature underlies the extraordinary mechanical properties of spider dragline silk.</title>
        <authorList>
            <person name="Kono N."/>
            <person name="Nakamura H."/>
            <person name="Mori M."/>
            <person name="Yoshida Y."/>
            <person name="Ohtoshi R."/>
            <person name="Malay A.D."/>
            <person name="Moran D.A.P."/>
            <person name="Tomita M."/>
            <person name="Numata K."/>
            <person name="Arakawa K."/>
        </authorList>
    </citation>
    <scope>NUCLEOTIDE SEQUENCE</scope>
</reference>
<keyword evidence="3" id="KW-1185">Reference proteome</keyword>
<proteinExistence type="predicted"/>
<evidence type="ECO:0000313" key="2">
    <source>
        <dbReference type="EMBL" id="GFQ65271.1"/>
    </source>
</evidence>
<evidence type="ECO:0000256" key="1">
    <source>
        <dbReference type="SAM" id="SignalP"/>
    </source>
</evidence>
<feature type="chain" id="PRO_5036462125" description="Secreted protein" evidence="1">
    <location>
        <begin position="20"/>
        <end position="68"/>
    </location>
</feature>
<dbReference type="Proteomes" id="UP000887116">
    <property type="component" value="Unassembled WGS sequence"/>
</dbReference>
<keyword evidence="1" id="KW-0732">Signal</keyword>
<organism evidence="2 3">
    <name type="scientific">Trichonephila clavata</name>
    <name type="common">Joro spider</name>
    <name type="synonym">Nephila clavata</name>
    <dbReference type="NCBI Taxonomy" id="2740835"/>
    <lineage>
        <taxon>Eukaryota</taxon>
        <taxon>Metazoa</taxon>
        <taxon>Ecdysozoa</taxon>
        <taxon>Arthropoda</taxon>
        <taxon>Chelicerata</taxon>
        <taxon>Arachnida</taxon>
        <taxon>Araneae</taxon>
        <taxon>Araneomorphae</taxon>
        <taxon>Entelegynae</taxon>
        <taxon>Araneoidea</taxon>
        <taxon>Nephilidae</taxon>
        <taxon>Trichonephila</taxon>
    </lineage>
</organism>
<name>A0A8X6K7I5_TRICU</name>
<evidence type="ECO:0008006" key="4">
    <source>
        <dbReference type="Google" id="ProtNLM"/>
    </source>
</evidence>